<evidence type="ECO:0000313" key="1">
    <source>
        <dbReference type="EMBL" id="KAJ3554258.1"/>
    </source>
</evidence>
<evidence type="ECO:0000313" key="2">
    <source>
        <dbReference type="Proteomes" id="UP001148662"/>
    </source>
</evidence>
<sequence length="92" mass="10228">MLSRRVIAIARGRALAHNRASVIALSRGWEIANAQTRKAKFHSSRLLQAETVKVPQMAESISEGTLKSWLKQPGEFVNADEEVATIETDKVR</sequence>
<name>A0ACC1T6N0_9APHY</name>
<protein>
    <submittedName>
        <fullName evidence="1">Uncharacterized protein</fullName>
    </submittedName>
</protein>
<comment type="caution">
    <text evidence="1">The sequence shown here is derived from an EMBL/GenBank/DDBJ whole genome shotgun (WGS) entry which is preliminary data.</text>
</comment>
<reference evidence="1" key="1">
    <citation type="submission" date="2022-07" db="EMBL/GenBank/DDBJ databases">
        <title>Genome Sequence of Phlebia brevispora.</title>
        <authorList>
            <person name="Buettner E."/>
        </authorList>
    </citation>
    <scope>NUCLEOTIDE SEQUENCE</scope>
    <source>
        <strain evidence="1">MPL23</strain>
    </source>
</reference>
<keyword evidence="2" id="KW-1185">Reference proteome</keyword>
<accession>A0ACC1T6N0</accession>
<organism evidence="1 2">
    <name type="scientific">Phlebia brevispora</name>
    <dbReference type="NCBI Taxonomy" id="194682"/>
    <lineage>
        <taxon>Eukaryota</taxon>
        <taxon>Fungi</taxon>
        <taxon>Dikarya</taxon>
        <taxon>Basidiomycota</taxon>
        <taxon>Agaricomycotina</taxon>
        <taxon>Agaricomycetes</taxon>
        <taxon>Polyporales</taxon>
        <taxon>Meruliaceae</taxon>
        <taxon>Phlebia</taxon>
    </lineage>
</organism>
<gene>
    <name evidence="1" type="ORF">NM688_g3202</name>
</gene>
<dbReference type="Proteomes" id="UP001148662">
    <property type="component" value="Unassembled WGS sequence"/>
</dbReference>
<dbReference type="EMBL" id="JANHOG010000448">
    <property type="protein sequence ID" value="KAJ3554258.1"/>
    <property type="molecule type" value="Genomic_DNA"/>
</dbReference>
<proteinExistence type="predicted"/>